<feature type="transmembrane region" description="Helical" evidence="1">
    <location>
        <begin position="31"/>
        <end position="51"/>
    </location>
</feature>
<evidence type="ECO:0000313" key="2">
    <source>
        <dbReference type="EMBL" id="RYR04213.1"/>
    </source>
</evidence>
<keyword evidence="1" id="KW-0812">Transmembrane</keyword>
<comment type="caution">
    <text evidence="2">The sequence shown here is derived from an EMBL/GenBank/DDBJ whole genome shotgun (WGS) entry which is preliminary data.</text>
</comment>
<sequence length="165" mass="19347">MLLQVYLSFVCNEPIGKNYIRKSDSATKIDWLSTIFFSSLFSSIVQFVFIYQTIYNNEILVHDMKTLLDFTNLYLCTKIQFAPTLMRFCTPYSFQFAPNKLIKSRYSSNLVFTMINSLTKEQKLEGDKMRFSSSKTIQDWKVDRQLFLVLAKAYNTTTSKLEKLL</sequence>
<keyword evidence="1" id="KW-1133">Transmembrane helix</keyword>
<organism evidence="2 3">
    <name type="scientific">Arachis hypogaea</name>
    <name type="common">Peanut</name>
    <dbReference type="NCBI Taxonomy" id="3818"/>
    <lineage>
        <taxon>Eukaryota</taxon>
        <taxon>Viridiplantae</taxon>
        <taxon>Streptophyta</taxon>
        <taxon>Embryophyta</taxon>
        <taxon>Tracheophyta</taxon>
        <taxon>Spermatophyta</taxon>
        <taxon>Magnoliopsida</taxon>
        <taxon>eudicotyledons</taxon>
        <taxon>Gunneridae</taxon>
        <taxon>Pentapetalae</taxon>
        <taxon>rosids</taxon>
        <taxon>fabids</taxon>
        <taxon>Fabales</taxon>
        <taxon>Fabaceae</taxon>
        <taxon>Papilionoideae</taxon>
        <taxon>50 kb inversion clade</taxon>
        <taxon>dalbergioids sensu lato</taxon>
        <taxon>Dalbergieae</taxon>
        <taxon>Pterocarpus clade</taxon>
        <taxon>Arachis</taxon>
    </lineage>
</organism>
<evidence type="ECO:0000256" key="1">
    <source>
        <dbReference type="SAM" id="Phobius"/>
    </source>
</evidence>
<gene>
    <name evidence="2" type="ORF">Ahy_B06g083837</name>
</gene>
<name>A0A444YQG8_ARAHY</name>
<dbReference type="AlphaFoldDB" id="A0A444YQG8"/>
<reference evidence="2 3" key="1">
    <citation type="submission" date="2019-01" db="EMBL/GenBank/DDBJ databases">
        <title>Sequencing of cultivated peanut Arachis hypogaea provides insights into genome evolution and oil improvement.</title>
        <authorList>
            <person name="Chen X."/>
        </authorList>
    </citation>
    <scope>NUCLEOTIDE SEQUENCE [LARGE SCALE GENOMIC DNA]</scope>
    <source>
        <strain evidence="3">cv. Fuhuasheng</strain>
        <tissue evidence="2">Leaves</tissue>
    </source>
</reference>
<keyword evidence="3" id="KW-1185">Reference proteome</keyword>
<dbReference type="Proteomes" id="UP000289738">
    <property type="component" value="Chromosome B06"/>
</dbReference>
<dbReference type="EMBL" id="SDMP01000016">
    <property type="protein sequence ID" value="RYR04213.1"/>
    <property type="molecule type" value="Genomic_DNA"/>
</dbReference>
<accession>A0A444YQG8</accession>
<keyword evidence="1" id="KW-0472">Membrane</keyword>
<proteinExistence type="predicted"/>
<protein>
    <submittedName>
        <fullName evidence="2">Uncharacterized protein</fullName>
    </submittedName>
</protein>
<evidence type="ECO:0000313" key="3">
    <source>
        <dbReference type="Proteomes" id="UP000289738"/>
    </source>
</evidence>